<organism evidence="3 4">
    <name type="scientific">Arthrobotrys conoides</name>
    <dbReference type="NCBI Taxonomy" id="74498"/>
    <lineage>
        <taxon>Eukaryota</taxon>
        <taxon>Fungi</taxon>
        <taxon>Dikarya</taxon>
        <taxon>Ascomycota</taxon>
        <taxon>Pezizomycotina</taxon>
        <taxon>Orbiliomycetes</taxon>
        <taxon>Orbiliales</taxon>
        <taxon>Orbiliaceae</taxon>
        <taxon>Arthrobotrys</taxon>
    </lineage>
</organism>
<feature type="compositionally biased region" description="Basic and acidic residues" evidence="1">
    <location>
        <begin position="172"/>
        <end position="182"/>
    </location>
</feature>
<name>A0AAN8NCC1_9PEZI</name>
<dbReference type="Proteomes" id="UP001307849">
    <property type="component" value="Unassembled WGS sequence"/>
</dbReference>
<dbReference type="AlphaFoldDB" id="A0AAN8NCC1"/>
<evidence type="ECO:0000313" key="3">
    <source>
        <dbReference type="EMBL" id="KAK6502606.1"/>
    </source>
</evidence>
<feature type="transmembrane region" description="Helical" evidence="2">
    <location>
        <begin position="107"/>
        <end position="133"/>
    </location>
</feature>
<accession>A0AAN8NCC1</accession>
<keyword evidence="2" id="KW-0472">Membrane</keyword>
<reference evidence="3 4" key="1">
    <citation type="submission" date="2019-10" db="EMBL/GenBank/DDBJ databases">
        <authorList>
            <person name="Palmer J.M."/>
        </authorList>
    </citation>
    <scope>NUCLEOTIDE SEQUENCE [LARGE SCALE GENOMIC DNA]</scope>
    <source>
        <strain evidence="3 4">TWF506</strain>
    </source>
</reference>
<keyword evidence="2" id="KW-0812">Transmembrane</keyword>
<dbReference type="Pfam" id="PF16015">
    <property type="entry name" value="Promethin"/>
    <property type="match status" value="1"/>
</dbReference>
<keyword evidence="4" id="KW-1185">Reference proteome</keyword>
<keyword evidence="2" id="KW-1133">Transmembrane helix</keyword>
<gene>
    <name evidence="3" type="ORF">TWF506_003186</name>
</gene>
<feature type="compositionally biased region" description="Low complexity" evidence="1">
    <location>
        <begin position="152"/>
        <end position="171"/>
    </location>
</feature>
<evidence type="ECO:0000256" key="2">
    <source>
        <dbReference type="SAM" id="Phobius"/>
    </source>
</evidence>
<evidence type="ECO:0000313" key="4">
    <source>
        <dbReference type="Proteomes" id="UP001307849"/>
    </source>
</evidence>
<dbReference type="EMBL" id="JAVHJM010000011">
    <property type="protein sequence ID" value="KAK6502606.1"/>
    <property type="molecule type" value="Genomic_DNA"/>
</dbReference>
<evidence type="ECO:0000256" key="1">
    <source>
        <dbReference type="SAM" id="MobiDB-lite"/>
    </source>
</evidence>
<feature type="transmembrane region" description="Helical" evidence="2">
    <location>
        <begin position="68"/>
        <end position="101"/>
    </location>
</feature>
<sequence>MPSAITYQPSSSSSSPRYLPDTQNIISFILSTLDRFVASPETREKVYNAVFRFCYQRPILSSFLGVQVIFAFVPLVCFVGFSVAAGLVVSALALGVGVFWVLVAGVVLFWALVITFTLAAATWVYLAVCFVTVRRIGRATGYIETPGGQRGGSANKGSNTTTTTNSSLQNGKGEDVKSDEKGGNVNSDEKEEAVIIDSDGKIDGVDGVRENEEELPVKQEE</sequence>
<protein>
    <submittedName>
        <fullName evidence="3">Uncharacterized protein</fullName>
    </submittedName>
</protein>
<feature type="compositionally biased region" description="Basic and acidic residues" evidence="1">
    <location>
        <begin position="198"/>
        <end position="221"/>
    </location>
</feature>
<comment type="caution">
    <text evidence="3">The sequence shown here is derived from an EMBL/GenBank/DDBJ whole genome shotgun (WGS) entry which is preliminary data.</text>
</comment>
<proteinExistence type="predicted"/>
<feature type="region of interest" description="Disordered" evidence="1">
    <location>
        <begin position="147"/>
        <end position="221"/>
    </location>
</feature>